<organism evidence="2 3">
    <name type="scientific">Acaryochloris thomasi RCC1774</name>
    <dbReference type="NCBI Taxonomy" id="1764569"/>
    <lineage>
        <taxon>Bacteria</taxon>
        <taxon>Bacillati</taxon>
        <taxon>Cyanobacteriota</taxon>
        <taxon>Cyanophyceae</taxon>
        <taxon>Acaryochloridales</taxon>
        <taxon>Acaryochloridaceae</taxon>
        <taxon>Acaryochloris</taxon>
        <taxon>Acaryochloris thomasi</taxon>
    </lineage>
</organism>
<dbReference type="SMART" id="SM00240">
    <property type="entry name" value="FHA"/>
    <property type="match status" value="1"/>
</dbReference>
<dbReference type="InterPro" id="IPR008984">
    <property type="entry name" value="SMAD_FHA_dom_sf"/>
</dbReference>
<dbReference type="InterPro" id="IPR000253">
    <property type="entry name" value="FHA_dom"/>
</dbReference>
<sequence>MKGDFNSKKSLKIRRTSAFIKFRRGVTQITLTRTDNHCNGYTRFREDNEFWFAYCISIDRNSAMQHTQQLHLLIDVGQEKVISLINCKYSIGRDVSNDIVLESGTISRFHATLIKSKNPSREHCVYKLIDGKAGGDPSVNGIMVNEKRIDEHSLVDGDLIHFGGVIKAIFRVYQSTNKQHQSAFGHDHAVKYIHPSYLASNESTAIML</sequence>
<dbReference type="PROSITE" id="PS50006">
    <property type="entry name" value="FHA_DOMAIN"/>
    <property type="match status" value="1"/>
</dbReference>
<reference evidence="2 3" key="1">
    <citation type="journal article" date="2018" name="Sci. Rep.">
        <title>A novel species of the marine cyanobacterium Acaryochloris with a unique pigment content and lifestyle.</title>
        <authorList>
            <person name="Partensky F."/>
            <person name="Six C."/>
            <person name="Ratin M."/>
            <person name="Garczarek L."/>
            <person name="Vaulot D."/>
            <person name="Probert I."/>
            <person name="Calteau A."/>
            <person name="Gourvil P."/>
            <person name="Marie D."/>
            <person name="Grebert T."/>
            <person name="Bouchier C."/>
            <person name="Le Panse S."/>
            <person name="Gachenot M."/>
            <person name="Rodriguez F."/>
            <person name="Garrido J.L."/>
        </authorList>
    </citation>
    <scope>NUCLEOTIDE SEQUENCE [LARGE SCALE GENOMIC DNA]</scope>
    <source>
        <strain evidence="2 3">RCC1774</strain>
    </source>
</reference>
<evidence type="ECO:0000313" key="2">
    <source>
        <dbReference type="EMBL" id="PZD75305.1"/>
    </source>
</evidence>
<keyword evidence="3" id="KW-1185">Reference proteome</keyword>
<gene>
    <name evidence="2" type="ORF">C1752_00182</name>
</gene>
<feature type="domain" description="FHA" evidence="1">
    <location>
        <begin position="89"/>
        <end position="149"/>
    </location>
</feature>
<accession>A0A2W1JYI6</accession>
<dbReference type="EMBL" id="PQWO01000001">
    <property type="protein sequence ID" value="PZD75305.1"/>
    <property type="molecule type" value="Genomic_DNA"/>
</dbReference>
<dbReference type="Pfam" id="PF00498">
    <property type="entry name" value="FHA"/>
    <property type="match status" value="1"/>
</dbReference>
<name>A0A2W1JYI6_9CYAN</name>
<dbReference type="SUPFAM" id="SSF49879">
    <property type="entry name" value="SMAD/FHA domain"/>
    <property type="match status" value="1"/>
</dbReference>
<evidence type="ECO:0000313" key="3">
    <source>
        <dbReference type="Proteomes" id="UP000248857"/>
    </source>
</evidence>
<proteinExistence type="predicted"/>
<dbReference type="RefSeq" id="WP_110984169.1">
    <property type="nucleotide sequence ID" value="NZ_CAWNWM010000001.1"/>
</dbReference>
<evidence type="ECO:0000259" key="1">
    <source>
        <dbReference type="PROSITE" id="PS50006"/>
    </source>
</evidence>
<dbReference type="Proteomes" id="UP000248857">
    <property type="component" value="Unassembled WGS sequence"/>
</dbReference>
<dbReference type="AlphaFoldDB" id="A0A2W1JYI6"/>
<dbReference type="OrthoDB" id="510956at2"/>
<protein>
    <recommendedName>
        <fullName evidence="1">FHA domain-containing protein</fullName>
    </recommendedName>
</protein>
<dbReference type="Gene3D" id="2.60.200.20">
    <property type="match status" value="1"/>
</dbReference>
<comment type="caution">
    <text evidence="2">The sequence shown here is derived from an EMBL/GenBank/DDBJ whole genome shotgun (WGS) entry which is preliminary data.</text>
</comment>